<gene>
    <name evidence="1" type="ORF">ILEXP_LOCUS32538</name>
</gene>
<accession>A0ABC8T234</accession>
<dbReference type="AlphaFoldDB" id="A0ABC8T234"/>
<dbReference type="Proteomes" id="UP001642360">
    <property type="component" value="Unassembled WGS sequence"/>
</dbReference>
<protein>
    <submittedName>
        <fullName evidence="1">Uncharacterized protein</fullName>
    </submittedName>
</protein>
<dbReference type="PANTHER" id="PTHR31210">
    <property type="entry name" value="OS06G0731900 PROTEIN"/>
    <property type="match status" value="1"/>
</dbReference>
<dbReference type="InterPro" id="IPR007877">
    <property type="entry name" value="DUF707"/>
</dbReference>
<dbReference type="PANTHER" id="PTHR31210:SF47">
    <property type="entry name" value="OS07G0564800 PROTEIN"/>
    <property type="match status" value="1"/>
</dbReference>
<organism evidence="1 2">
    <name type="scientific">Ilex paraguariensis</name>
    <name type="common">yerba mate</name>
    <dbReference type="NCBI Taxonomy" id="185542"/>
    <lineage>
        <taxon>Eukaryota</taxon>
        <taxon>Viridiplantae</taxon>
        <taxon>Streptophyta</taxon>
        <taxon>Embryophyta</taxon>
        <taxon>Tracheophyta</taxon>
        <taxon>Spermatophyta</taxon>
        <taxon>Magnoliopsida</taxon>
        <taxon>eudicotyledons</taxon>
        <taxon>Gunneridae</taxon>
        <taxon>Pentapetalae</taxon>
        <taxon>asterids</taxon>
        <taxon>campanulids</taxon>
        <taxon>Aquifoliales</taxon>
        <taxon>Aquifoliaceae</taxon>
        <taxon>Ilex</taxon>
    </lineage>
</organism>
<proteinExistence type="predicted"/>
<evidence type="ECO:0000313" key="1">
    <source>
        <dbReference type="EMBL" id="CAK9163491.1"/>
    </source>
</evidence>
<name>A0ABC8T234_9AQUA</name>
<keyword evidence="2" id="KW-1185">Reference proteome</keyword>
<reference evidence="1 2" key="1">
    <citation type="submission" date="2024-02" db="EMBL/GenBank/DDBJ databases">
        <authorList>
            <person name="Vignale AGUSTIN F."/>
            <person name="Sosa J E."/>
            <person name="Modenutti C."/>
        </authorList>
    </citation>
    <scope>NUCLEOTIDE SEQUENCE [LARGE SCALE GENOMIC DNA]</scope>
</reference>
<sequence>MLTRSGFVSFTEMDSRLFPFDTLKESGVPPTSLAGLPHVDLKPLWSPRSSNSKISVSSPQNLLAIPVGFKQKDNVDTIVQKVKHFVEGMAPVFSRSAWHCVWHLIQNDLVRGWGMDKKLGFCTQEHTVDARTEVRTCNMLAANKLGGNRRQSFVYSKSAGNKQWRRTKGGFIHSEATEDGSDEAFKAAESFA</sequence>
<comment type="caution">
    <text evidence="1">The sequence shown here is derived from an EMBL/GenBank/DDBJ whole genome shotgun (WGS) entry which is preliminary data.</text>
</comment>
<dbReference type="EMBL" id="CAUOFW020004039">
    <property type="protein sequence ID" value="CAK9163491.1"/>
    <property type="molecule type" value="Genomic_DNA"/>
</dbReference>
<dbReference type="Pfam" id="PF05212">
    <property type="entry name" value="DUF707"/>
    <property type="match status" value="1"/>
</dbReference>
<evidence type="ECO:0000313" key="2">
    <source>
        <dbReference type="Proteomes" id="UP001642360"/>
    </source>
</evidence>